<sequence length="86" mass="10068">MKISEILKDAITVLKYIVVFYFILNLVAYIYFYISQSKEMSRSERQEKAFDMILGGNSLLYMLLSDIFHRSSILKRSNSVLPYNSV</sequence>
<dbReference type="EMBL" id="MN738838">
    <property type="protein sequence ID" value="QHT39120.1"/>
    <property type="molecule type" value="Genomic_DNA"/>
</dbReference>
<name>A0A6C0FHQ0_9ZZZZ</name>
<evidence type="ECO:0000313" key="2">
    <source>
        <dbReference type="EMBL" id="QHT39120.1"/>
    </source>
</evidence>
<protein>
    <submittedName>
        <fullName evidence="2">Uncharacterized protein</fullName>
    </submittedName>
</protein>
<feature type="transmembrane region" description="Helical" evidence="1">
    <location>
        <begin position="49"/>
        <end position="68"/>
    </location>
</feature>
<keyword evidence="1" id="KW-1133">Transmembrane helix</keyword>
<dbReference type="AlphaFoldDB" id="A0A6C0FHQ0"/>
<accession>A0A6C0FHQ0</accession>
<keyword evidence="1" id="KW-0472">Membrane</keyword>
<evidence type="ECO:0000256" key="1">
    <source>
        <dbReference type="SAM" id="Phobius"/>
    </source>
</evidence>
<organism evidence="2">
    <name type="scientific">viral metagenome</name>
    <dbReference type="NCBI Taxonomy" id="1070528"/>
    <lineage>
        <taxon>unclassified sequences</taxon>
        <taxon>metagenomes</taxon>
        <taxon>organismal metagenomes</taxon>
    </lineage>
</organism>
<feature type="transmembrane region" description="Helical" evidence="1">
    <location>
        <begin position="12"/>
        <end position="34"/>
    </location>
</feature>
<keyword evidence="1" id="KW-0812">Transmembrane</keyword>
<reference evidence="2" key="1">
    <citation type="journal article" date="2020" name="Nature">
        <title>Giant virus diversity and host interactions through global metagenomics.</title>
        <authorList>
            <person name="Schulz F."/>
            <person name="Roux S."/>
            <person name="Paez-Espino D."/>
            <person name="Jungbluth S."/>
            <person name="Walsh D.A."/>
            <person name="Denef V.J."/>
            <person name="McMahon K.D."/>
            <person name="Konstantinidis K.T."/>
            <person name="Eloe-Fadrosh E.A."/>
            <person name="Kyrpides N.C."/>
            <person name="Woyke T."/>
        </authorList>
    </citation>
    <scope>NUCLEOTIDE SEQUENCE</scope>
    <source>
        <strain evidence="2">GVMAG-S-ERX556126-94</strain>
    </source>
</reference>
<proteinExistence type="predicted"/>